<protein>
    <recommendedName>
        <fullName evidence="2">SseB protein N-terminal domain-containing protein</fullName>
    </recommendedName>
</protein>
<evidence type="ECO:0000313" key="3">
    <source>
        <dbReference type="EMBL" id="HJA04042.1"/>
    </source>
</evidence>
<reference evidence="3" key="1">
    <citation type="journal article" date="2021" name="PeerJ">
        <title>Extensive microbial diversity within the chicken gut microbiome revealed by metagenomics and culture.</title>
        <authorList>
            <person name="Gilroy R."/>
            <person name="Ravi A."/>
            <person name="Getino M."/>
            <person name="Pursley I."/>
            <person name="Horton D.L."/>
            <person name="Alikhan N.F."/>
            <person name="Baker D."/>
            <person name="Gharbi K."/>
            <person name="Hall N."/>
            <person name="Watson M."/>
            <person name="Adriaenssens E.M."/>
            <person name="Foster-Nyarko E."/>
            <person name="Jarju S."/>
            <person name="Secka A."/>
            <person name="Antonio M."/>
            <person name="Oren A."/>
            <person name="Chaudhuri R.R."/>
            <person name="La Ragione R."/>
            <person name="Hildebrand F."/>
            <person name="Pallen M.J."/>
        </authorList>
    </citation>
    <scope>NUCLEOTIDE SEQUENCE</scope>
    <source>
        <strain evidence="3">ChiHjej8B7-3636</strain>
    </source>
</reference>
<evidence type="ECO:0000313" key="4">
    <source>
        <dbReference type="Proteomes" id="UP000824220"/>
    </source>
</evidence>
<evidence type="ECO:0000256" key="1">
    <source>
        <dbReference type="SAM" id="MobiDB-lite"/>
    </source>
</evidence>
<feature type="compositionally biased region" description="Low complexity" evidence="1">
    <location>
        <begin position="28"/>
        <end position="39"/>
    </location>
</feature>
<feature type="compositionally biased region" description="Pro residues" evidence="1">
    <location>
        <begin position="105"/>
        <end position="118"/>
    </location>
</feature>
<feature type="region of interest" description="Disordered" evidence="1">
    <location>
        <begin position="385"/>
        <end position="404"/>
    </location>
</feature>
<dbReference type="Pfam" id="PF07179">
    <property type="entry name" value="SseB"/>
    <property type="match status" value="1"/>
</dbReference>
<dbReference type="AlphaFoldDB" id="A0A9D2H3M9"/>
<dbReference type="EMBL" id="DXAM01000056">
    <property type="protein sequence ID" value="HJA04042.1"/>
    <property type="molecule type" value="Genomic_DNA"/>
</dbReference>
<comment type="caution">
    <text evidence="3">The sequence shown here is derived from an EMBL/GenBank/DDBJ whole genome shotgun (WGS) entry which is preliminary data.</text>
</comment>
<feature type="domain" description="SseB protein N-terminal" evidence="2">
    <location>
        <begin position="135"/>
        <end position="257"/>
    </location>
</feature>
<accession>A0A9D2H3M9</accession>
<proteinExistence type="predicted"/>
<dbReference type="Proteomes" id="UP000824220">
    <property type="component" value="Unassembled WGS sequence"/>
</dbReference>
<gene>
    <name evidence="3" type="ORF">H9800_04205</name>
</gene>
<sequence length="404" mass="42898">MGLFSRKKKSDRSEDEAAESVEAQDATAQPSAEAPSEQPAPEEPPSPEVNISFSAFKGVGATSGPEVVSPEQRKEQQARQAEASANGPHAATAPREGAAPEGGRPVPPRELPLAPAAPPNNLETVKGLRDNTLVRDALAALPEKPTPQQLLGVARQVMQGHLFLRVTGDVREQVQEDGRATLQFGVARSGDKSYMLVFSSGKALRDAVQTDNNTQTSAVAQPVPMILSHMLDNDFDGLIIDNASGAHRIVLPRDVLERAKTQADPEMRVKSALAQPRDAETPKKIAAILAERPPLWVAVAPSPQDEEKMGIAEARLANGTRLLQVYSHPLEVVAQGRSERALPFSVAKIAKVLVDNPAVGGVLLDPAGPLITLTREELEPVLALADEAEAEGAAEAEGETPPEE</sequence>
<organism evidence="3 4">
    <name type="scientific">Candidatus Microbacterium stercoravium</name>
    <dbReference type="NCBI Taxonomy" id="2838697"/>
    <lineage>
        <taxon>Bacteria</taxon>
        <taxon>Bacillati</taxon>
        <taxon>Actinomycetota</taxon>
        <taxon>Actinomycetes</taxon>
        <taxon>Micrococcales</taxon>
        <taxon>Microbacteriaceae</taxon>
        <taxon>Microbacterium</taxon>
    </lineage>
</organism>
<feature type="compositionally biased region" description="Basic residues" evidence="1">
    <location>
        <begin position="1"/>
        <end position="10"/>
    </location>
</feature>
<feature type="compositionally biased region" description="Acidic residues" evidence="1">
    <location>
        <begin position="386"/>
        <end position="404"/>
    </location>
</feature>
<reference evidence="3" key="2">
    <citation type="submission" date="2021-04" db="EMBL/GenBank/DDBJ databases">
        <authorList>
            <person name="Gilroy R."/>
        </authorList>
    </citation>
    <scope>NUCLEOTIDE SEQUENCE</scope>
    <source>
        <strain evidence="3">ChiHjej8B7-3636</strain>
    </source>
</reference>
<dbReference type="InterPro" id="IPR009839">
    <property type="entry name" value="SseB_N"/>
</dbReference>
<feature type="region of interest" description="Disordered" evidence="1">
    <location>
        <begin position="1"/>
        <end position="127"/>
    </location>
</feature>
<name>A0A9D2H3M9_9MICO</name>
<evidence type="ECO:0000259" key="2">
    <source>
        <dbReference type="Pfam" id="PF07179"/>
    </source>
</evidence>